<organism evidence="1 2">
    <name type="scientific">Euzebya pacifica</name>
    <dbReference type="NCBI Taxonomy" id="1608957"/>
    <lineage>
        <taxon>Bacteria</taxon>
        <taxon>Bacillati</taxon>
        <taxon>Actinomycetota</taxon>
        <taxon>Nitriliruptoria</taxon>
        <taxon>Euzebyales</taxon>
    </lineage>
</organism>
<dbReference type="GO" id="GO:0015035">
    <property type="term" value="F:protein-disulfide reductase activity"/>
    <property type="evidence" value="ECO:0007669"/>
    <property type="project" value="InterPro"/>
</dbReference>
<evidence type="ECO:0000313" key="1">
    <source>
        <dbReference type="EMBL" id="AXV07227.1"/>
    </source>
</evidence>
<dbReference type="KEGG" id="euz:DVS28_a2546"/>
<dbReference type="InterPro" id="IPR007263">
    <property type="entry name" value="DCC1-like"/>
</dbReference>
<evidence type="ECO:0008006" key="3">
    <source>
        <dbReference type="Google" id="ProtNLM"/>
    </source>
</evidence>
<dbReference type="EMBL" id="CP031165">
    <property type="protein sequence ID" value="AXV07227.1"/>
    <property type="molecule type" value="Genomic_DNA"/>
</dbReference>
<gene>
    <name evidence="1" type="ORF">DVS28_a2546</name>
</gene>
<proteinExistence type="predicted"/>
<evidence type="ECO:0000313" key="2">
    <source>
        <dbReference type="Proteomes" id="UP000264006"/>
    </source>
</evidence>
<accession>A0A346XYD0</accession>
<protein>
    <recommendedName>
        <fullName evidence="3">DUF393 domain-containing protein</fullName>
    </recommendedName>
</protein>
<keyword evidence="2" id="KW-1185">Reference proteome</keyword>
<dbReference type="Pfam" id="PF04134">
    <property type="entry name" value="DCC1-like"/>
    <property type="match status" value="1"/>
</dbReference>
<dbReference type="RefSeq" id="WP_114591754.1">
    <property type="nucleotide sequence ID" value="NZ_CAXIBR010000120.1"/>
</dbReference>
<dbReference type="Proteomes" id="UP000264006">
    <property type="component" value="Chromosome"/>
</dbReference>
<dbReference type="AlphaFoldDB" id="A0A346XYD0"/>
<name>A0A346XYD0_9ACTN</name>
<dbReference type="OrthoDB" id="277004at2"/>
<sequence>MNAGPGATAAMPGAVAIVHDDTCPFCVRCAGWLSSQDTALPVELWAASDPEAVRRWGRLPGYGSELVVVADDGRAWVGPDAFLMALWSLRRFRQLSATLTGPLARALFRSLSTNRGRLGALLGLEDCGEDGCRR</sequence>
<reference evidence="1 2" key="1">
    <citation type="submission" date="2018-09" db="EMBL/GenBank/DDBJ databases">
        <title>Complete genome sequence of Euzebya sp. DY32-46 isolated from seawater of Pacific Ocean.</title>
        <authorList>
            <person name="Xu L."/>
            <person name="Wu Y.-H."/>
            <person name="Xu X.-W."/>
        </authorList>
    </citation>
    <scope>NUCLEOTIDE SEQUENCE [LARGE SCALE GENOMIC DNA]</scope>
    <source>
        <strain evidence="1 2">DY32-46</strain>
    </source>
</reference>